<dbReference type="Proteomes" id="UP000440004">
    <property type="component" value="Unassembled WGS sequence"/>
</dbReference>
<keyword evidence="1" id="KW-0805">Transcription regulation</keyword>
<dbReference type="GO" id="GO:0043565">
    <property type="term" value="F:sequence-specific DNA binding"/>
    <property type="evidence" value="ECO:0007669"/>
    <property type="project" value="InterPro"/>
</dbReference>
<evidence type="ECO:0000256" key="2">
    <source>
        <dbReference type="ARBA" id="ARBA00023125"/>
    </source>
</evidence>
<keyword evidence="2" id="KW-0238">DNA-binding</keyword>
<proteinExistence type="predicted"/>
<dbReference type="RefSeq" id="WP_152805032.1">
    <property type="nucleotide sequence ID" value="NZ_WHNX01000019.1"/>
</dbReference>
<dbReference type="InterPro" id="IPR053142">
    <property type="entry name" value="PchR_regulatory_protein"/>
</dbReference>
<dbReference type="PANTHER" id="PTHR47893">
    <property type="entry name" value="REGULATORY PROTEIN PCHR"/>
    <property type="match status" value="1"/>
</dbReference>
<dbReference type="InterPro" id="IPR009057">
    <property type="entry name" value="Homeodomain-like_sf"/>
</dbReference>
<protein>
    <submittedName>
        <fullName evidence="5">Helix-turn-helix domain-containing protein</fullName>
    </submittedName>
</protein>
<evidence type="ECO:0000256" key="1">
    <source>
        <dbReference type="ARBA" id="ARBA00023015"/>
    </source>
</evidence>
<keyword evidence="6" id="KW-1185">Reference proteome</keyword>
<evidence type="ECO:0000256" key="3">
    <source>
        <dbReference type="ARBA" id="ARBA00023163"/>
    </source>
</evidence>
<accession>A0A6A7KAE5</accession>
<dbReference type="GO" id="GO:0003700">
    <property type="term" value="F:DNA-binding transcription factor activity"/>
    <property type="evidence" value="ECO:0007669"/>
    <property type="project" value="InterPro"/>
</dbReference>
<dbReference type="SMART" id="SM00342">
    <property type="entry name" value="HTH_ARAC"/>
    <property type="match status" value="1"/>
</dbReference>
<dbReference type="PRINTS" id="PR00032">
    <property type="entry name" value="HTHARAC"/>
</dbReference>
<dbReference type="InterPro" id="IPR020449">
    <property type="entry name" value="Tscrpt_reg_AraC-type_HTH"/>
</dbReference>
<keyword evidence="3" id="KW-0804">Transcription</keyword>
<dbReference type="AlphaFoldDB" id="A0A6A7KAE5"/>
<organism evidence="5 6">
    <name type="scientific">Alkalibaculum sporogenes</name>
    <dbReference type="NCBI Taxonomy" id="2655001"/>
    <lineage>
        <taxon>Bacteria</taxon>
        <taxon>Bacillati</taxon>
        <taxon>Bacillota</taxon>
        <taxon>Clostridia</taxon>
        <taxon>Eubacteriales</taxon>
        <taxon>Eubacteriaceae</taxon>
        <taxon>Alkalibaculum</taxon>
    </lineage>
</organism>
<dbReference type="InterPro" id="IPR018060">
    <property type="entry name" value="HTH_AraC"/>
</dbReference>
<evidence type="ECO:0000313" key="6">
    <source>
        <dbReference type="Proteomes" id="UP000440004"/>
    </source>
</evidence>
<dbReference type="PROSITE" id="PS01124">
    <property type="entry name" value="HTH_ARAC_FAMILY_2"/>
    <property type="match status" value="1"/>
</dbReference>
<evidence type="ECO:0000313" key="5">
    <source>
        <dbReference type="EMBL" id="MPW26478.1"/>
    </source>
</evidence>
<dbReference type="PANTHER" id="PTHR47893:SF1">
    <property type="entry name" value="REGULATORY PROTEIN PCHR"/>
    <property type="match status" value="1"/>
</dbReference>
<name>A0A6A7KAE5_9FIRM</name>
<dbReference type="Pfam" id="PF12833">
    <property type="entry name" value="HTH_18"/>
    <property type="match status" value="1"/>
</dbReference>
<dbReference type="EMBL" id="WHNX01000019">
    <property type="protein sequence ID" value="MPW26478.1"/>
    <property type="molecule type" value="Genomic_DNA"/>
</dbReference>
<comment type="caution">
    <text evidence="5">The sequence shown here is derived from an EMBL/GenBank/DDBJ whole genome shotgun (WGS) entry which is preliminary data.</text>
</comment>
<evidence type="ECO:0000259" key="4">
    <source>
        <dbReference type="PROSITE" id="PS01124"/>
    </source>
</evidence>
<dbReference type="SUPFAM" id="SSF46689">
    <property type="entry name" value="Homeodomain-like"/>
    <property type="match status" value="1"/>
</dbReference>
<dbReference type="Gene3D" id="1.10.10.60">
    <property type="entry name" value="Homeodomain-like"/>
    <property type="match status" value="1"/>
</dbReference>
<gene>
    <name evidence="5" type="ORF">GC105_11820</name>
</gene>
<reference evidence="5 6" key="1">
    <citation type="submission" date="2019-10" db="EMBL/GenBank/DDBJ databases">
        <title>Alkalibaculum tamaniensis sp.nov., a new alkaliphilic acetogen, isolated on methoxylated aromatics from a mud volcano.</title>
        <authorList>
            <person name="Khomyakova M.A."/>
            <person name="Merkel A.Y."/>
            <person name="Bonch-Osmolovskaya E.A."/>
            <person name="Slobodkin A.I."/>
        </authorList>
    </citation>
    <scope>NUCLEOTIDE SEQUENCE [LARGE SCALE GENOMIC DNA]</scope>
    <source>
        <strain evidence="5 6">M08DMB</strain>
    </source>
</reference>
<feature type="domain" description="HTH araC/xylS-type" evidence="4">
    <location>
        <begin position="219"/>
        <end position="317"/>
    </location>
</feature>
<sequence length="319" mass="37145">MISCLEDKVFYGNNVVVIKREEDYEVYRMEDESGEGYMTCYHVLPGIDLIYNDFHMENCISQLRPNVEMIGIDHCREGRIEWEFENDSYMYLQEGDFQINSREHHAIGFGFPLRHYHGITIAIYLEEASGILSTILDGFSIDLQALRTKLCSGKTPFIIRGEDSIEHIFSELYTVSDKIRMNYFKIKVLELLLFLSVIDVPSTCIEKLYFSKAQVDTLKAIMKYMRDHLEHHFTLEELSCKFKIPLTSMKTCFKCIYGTSIYAYMRAYRMQKAALLLRETNDNIMTIAGKMGYDNSSKFAKAFKDVMGVPPFQYRKVSV</sequence>